<gene>
    <name evidence="1" type="ORF">IXC47_10135</name>
</gene>
<proteinExistence type="predicted"/>
<sequence length="66" mass="7983">MKNRIKKRHFYFGYQQRSREEKWLKERMRYFDPLQRGNEVWGNVMPVGREFGAAKIKKGGLTDATF</sequence>
<reference evidence="1 2" key="1">
    <citation type="submission" date="2020-11" db="EMBL/GenBank/DDBJ databases">
        <title>WGS of Herminiimonas contaminans strain Marseille-Q4544 isolated from planarians Schmidtea mediterranea.</title>
        <authorList>
            <person name="Kangale L."/>
        </authorList>
    </citation>
    <scope>NUCLEOTIDE SEQUENCE [LARGE SCALE GENOMIC DNA]</scope>
    <source>
        <strain evidence="1 2">Marseille-Q4544</strain>
    </source>
</reference>
<keyword evidence="2" id="KW-1185">Reference proteome</keyword>
<dbReference type="RefSeq" id="WP_195875562.1">
    <property type="nucleotide sequence ID" value="NZ_JADOEL010000007.1"/>
</dbReference>
<dbReference type="EMBL" id="JADOEL010000007">
    <property type="protein sequence ID" value="MBF8178040.1"/>
    <property type="molecule type" value="Genomic_DNA"/>
</dbReference>
<protein>
    <submittedName>
        <fullName evidence="1">Uncharacterized protein</fullName>
    </submittedName>
</protein>
<accession>A0ABS0ETI3</accession>
<evidence type="ECO:0000313" key="1">
    <source>
        <dbReference type="EMBL" id="MBF8178040.1"/>
    </source>
</evidence>
<name>A0ABS0ETI3_9BURK</name>
<dbReference type="Proteomes" id="UP000657372">
    <property type="component" value="Unassembled WGS sequence"/>
</dbReference>
<evidence type="ECO:0000313" key="2">
    <source>
        <dbReference type="Proteomes" id="UP000657372"/>
    </source>
</evidence>
<comment type="caution">
    <text evidence="1">The sequence shown here is derived from an EMBL/GenBank/DDBJ whole genome shotgun (WGS) entry which is preliminary data.</text>
</comment>
<organism evidence="1 2">
    <name type="scientific">Herminiimonas contaminans</name>
    <dbReference type="NCBI Taxonomy" id="1111140"/>
    <lineage>
        <taxon>Bacteria</taxon>
        <taxon>Pseudomonadati</taxon>
        <taxon>Pseudomonadota</taxon>
        <taxon>Betaproteobacteria</taxon>
        <taxon>Burkholderiales</taxon>
        <taxon>Oxalobacteraceae</taxon>
        <taxon>Herminiimonas</taxon>
    </lineage>
</organism>